<feature type="region of interest" description="Disordered" evidence="1">
    <location>
        <begin position="1"/>
        <end position="20"/>
    </location>
</feature>
<gene>
    <name evidence="2" type="ORF">CHARACLAT_028785</name>
</gene>
<proteinExistence type="predicted"/>
<dbReference type="Proteomes" id="UP001352852">
    <property type="component" value="Unassembled WGS sequence"/>
</dbReference>
<keyword evidence="3" id="KW-1185">Reference proteome</keyword>
<evidence type="ECO:0000256" key="1">
    <source>
        <dbReference type="SAM" id="MobiDB-lite"/>
    </source>
</evidence>
<protein>
    <submittedName>
        <fullName evidence="2">Uncharacterized protein</fullName>
    </submittedName>
</protein>
<organism evidence="2 3">
    <name type="scientific">Characodon lateralis</name>
    <dbReference type="NCBI Taxonomy" id="208331"/>
    <lineage>
        <taxon>Eukaryota</taxon>
        <taxon>Metazoa</taxon>
        <taxon>Chordata</taxon>
        <taxon>Craniata</taxon>
        <taxon>Vertebrata</taxon>
        <taxon>Euteleostomi</taxon>
        <taxon>Actinopterygii</taxon>
        <taxon>Neopterygii</taxon>
        <taxon>Teleostei</taxon>
        <taxon>Neoteleostei</taxon>
        <taxon>Acanthomorphata</taxon>
        <taxon>Ovalentaria</taxon>
        <taxon>Atherinomorphae</taxon>
        <taxon>Cyprinodontiformes</taxon>
        <taxon>Goodeidae</taxon>
        <taxon>Characodon</taxon>
    </lineage>
</organism>
<reference evidence="2 3" key="1">
    <citation type="submission" date="2021-06" db="EMBL/GenBank/DDBJ databases">
        <authorList>
            <person name="Palmer J.M."/>
        </authorList>
    </citation>
    <scope>NUCLEOTIDE SEQUENCE [LARGE SCALE GENOMIC DNA]</scope>
    <source>
        <strain evidence="2 3">CL_MEX2019</strain>
        <tissue evidence="2">Muscle</tissue>
    </source>
</reference>
<accession>A0ABU7EF52</accession>
<evidence type="ECO:0000313" key="3">
    <source>
        <dbReference type="Proteomes" id="UP001352852"/>
    </source>
</evidence>
<evidence type="ECO:0000313" key="2">
    <source>
        <dbReference type="EMBL" id="MED6285391.1"/>
    </source>
</evidence>
<dbReference type="EMBL" id="JAHUTJ010053094">
    <property type="protein sequence ID" value="MED6285391.1"/>
    <property type="molecule type" value="Genomic_DNA"/>
</dbReference>
<comment type="caution">
    <text evidence="2">The sequence shown here is derived from an EMBL/GenBank/DDBJ whole genome shotgun (WGS) entry which is preliminary data.</text>
</comment>
<sequence>MHGENMQTPCRKTPGQELNPGPSCCKATVLPTAPPCSPEECLLSNYFCFLLPSTGPFRKVAVFLLPFSDFEDQNASALLESHVFLSFSFSRVAKRDSPLYRITFAPP</sequence>
<name>A0ABU7EF52_9TELE</name>
<feature type="compositionally biased region" description="Polar residues" evidence="1">
    <location>
        <begin position="1"/>
        <end position="10"/>
    </location>
</feature>